<reference evidence="3" key="1">
    <citation type="journal article" date="2023" name="Access Microbiol">
        <title>De-novo genome assembly for Akanthomyces muscarius, a biocontrol agent of insect agricultural pests.</title>
        <authorList>
            <person name="Erdos Z."/>
            <person name="Studholme D.J."/>
            <person name="Raymond B."/>
            <person name="Sharma M."/>
        </authorList>
    </citation>
    <scope>NUCLEOTIDE SEQUENCE</scope>
    <source>
        <strain evidence="3">Ve6</strain>
    </source>
</reference>
<sequence>MASQISKTQAKHVVQGLAEQWGFLDKDMMDDIERLAKELYSSNARFIFELLQNADDNKFSEAKKAGTVPRITFKVYDSHLVVECNEDGFTERDLTAICHVGQSTKSSDYGYIGAKGIGFKSVFIVATEVYIQSGNFSFKFENKKDDPGLGMVRPIWVDSSETLAAPLTRMTLCLRDDEPGSGDLRSHVVSQLDTLQESCLLFLKKLQCIRTEHYKDGRLLRSTELKKAVIDDFRIRVNRSSVSDKQEAIKSQLYHVTKLKAHDLPWSQGRSSPTSENARANASSAEVILAFPLTEEFAPLCADRQHLFAFLPLGEHGYKFIIHSDFDTKVDREGIVITSKRNHALRKWIAAAFVSAIVEFCDHPTLCYQWPLFLPDLEETKWDSFWVGLNSEIRQQLSEAEVLRSRTKRQPRRIRDIRRLPEDEQLDGEPLFTDDEKDMFISPRYQLTTLNILMDYGLTFLNLNEFFDFVEKDLNSPEPRLHGHSTEAWQSAVAKLFCSWLDQKLAIAQRLKSLSLIPLAKRTWTSANTSTVYFPTTKGYTIPHCLDLDILDPDAMAQRVYDLYVAIAAKHAAQIDSASTATKLKNYFYEKAILVPLEDQTCFKHTKDCVWQGPATLRTKHALRPLLSRTVGDGQMVYIEQLFHKIVGIPSTSAEDIIADLEYIRDKVENTGDNDEEITELYKYLDRARFSAPKLRSILTQKPLIMVISHGERGWYKLSDTLWSSSAAIRGKVTLDTQYEELEGFFVSKLGVRSLTLEMVYDELKQEPQTNSVEDVNVAMLALSDFLRRERTRLDPSPLLRAKIFPVKYGNSEPVLRSASADFAISDRAHLREHFWGRVAMLSFDLEDIHKLRPFFAWTELEGRFLSNSVKDITSVLPNSGKPISAAGRDLRRKAYFILRVAATCGSPKYHDSYSELYQLLRDAETIETDGIHTSLQLSQNGEAVSIEDSSPNVFIDHEPPHFKVYVPKQKKAQTVAFSSVLPRKLLWWLMEYPEGHIEDHTDTAAINALSLVFACDVQALDDILDRQSILRIEVDNVDHLESEAEEDEEEEAADTGDAIRHSVSNNARTETETLAEVFAQSHMARDRSSQSSEPTIRPYTPQSSTYSIASPTGSTATAQPSYTPAALPLSSSMGLTLSTPVAAGVDDGQYRTILERVVDSARSASFPSRGAFNLDSLRNALFVELGGHVPYSFNGIDVSAGLRSDTQLERDKKVGAAGELYIYELLSRLRLSGWGLGNWQSTIRTYVRAHPEYVDLERWGLRETADFVYDDSAGDFTSVLIDAGYLSEDWRSARPKYYIEVKTTTSHRSTPFYMSSHQYDLMQSKHLSQDRSEVYMILRVFGLSGALGMCAYLDPEELRQNGGLLFNALTWSVVPRGMTTDSTPHLHECS</sequence>
<protein>
    <recommendedName>
        <fullName evidence="2">Sacsin/Nov domain-containing protein</fullName>
    </recommendedName>
</protein>
<dbReference type="InterPro" id="IPR052957">
    <property type="entry name" value="Auxin_embryo_med"/>
</dbReference>
<dbReference type="GeneID" id="80889018"/>
<feature type="region of interest" description="Disordered" evidence="1">
    <location>
        <begin position="1082"/>
        <end position="1121"/>
    </location>
</feature>
<accession>A0A9W8Q5Z1</accession>
<keyword evidence="4" id="KW-1185">Reference proteome</keyword>
<feature type="compositionally biased region" description="Polar residues" evidence="1">
    <location>
        <begin position="1090"/>
        <end position="1121"/>
    </location>
</feature>
<evidence type="ECO:0000259" key="2">
    <source>
        <dbReference type="Pfam" id="PF25794"/>
    </source>
</evidence>
<feature type="region of interest" description="Disordered" evidence="1">
    <location>
        <begin position="1041"/>
        <end position="1067"/>
    </location>
</feature>
<evidence type="ECO:0000256" key="1">
    <source>
        <dbReference type="SAM" id="MobiDB-lite"/>
    </source>
</evidence>
<dbReference type="NCBIfam" id="NF047352">
    <property type="entry name" value="P_loop_sacsin"/>
    <property type="match status" value="1"/>
</dbReference>
<dbReference type="Proteomes" id="UP001144673">
    <property type="component" value="Chromosome 3"/>
</dbReference>
<dbReference type="InterPro" id="IPR058210">
    <property type="entry name" value="SACS/Nov_dom"/>
</dbReference>
<evidence type="ECO:0000313" key="3">
    <source>
        <dbReference type="EMBL" id="KAJ4147327.1"/>
    </source>
</evidence>
<dbReference type="PANTHER" id="PTHR32387:SF0">
    <property type="entry name" value="PROTEIN NO VEIN"/>
    <property type="match status" value="1"/>
</dbReference>
<dbReference type="RefSeq" id="XP_056050268.1">
    <property type="nucleotide sequence ID" value="XM_056193207.1"/>
</dbReference>
<name>A0A9W8Q5Z1_AKAMU</name>
<dbReference type="EMBL" id="JAJHUN010000010">
    <property type="protein sequence ID" value="KAJ4147327.1"/>
    <property type="molecule type" value="Genomic_DNA"/>
</dbReference>
<dbReference type="KEGG" id="amus:LMH87_001859"/>
<dbReference type="Pfam" id="PF25794">
    <property type="entry name" value="SACS"/>
    <property type="match status" value="1"/>
</dbReference>
<feature type="compositionally biased region" description="Acidic residues" evidence="1">
    <location>
        <begin position="1044"/>
        <end position="1055"/>
    </location>
</feature>
<comment type="caution">
    <text evidence="3">The sequence shown here is derived from an EMBL/GenBank/DDBJ whole genome shotgun (WGS) entry which is preliminary data.</text>
</comment>
<proteinExistence type="predicted"/>
<gene>
    <name evidence="3" type="ORF">LMH87_001859</name>
</gene>
<evidence type="ECO:0000313" key="4">
    <source>
        <dbReference type="Proteomes" id="UP001144673"/>
    </source>
</evidence>
<organism evidence="3 4">
    <name type="scientific">Akanthomyces muscarius</name>
    <name type="common">Entomopathogenic fungus</name>
    <name type="synonym">Lecanicillium muscarium</name>
    <dbReference type="NCBI Taxonomy" id="2231603"/>
    <lineage>
        <taxon>Eukaryota</taxon>
        <taxon>Fungi</taxon>
        <taxon>Dikarya</taxon>
        <taxon>Ascomycota</taxon>
        <taxon>Pezizomycotina</taxon>
        <taxon>Sordariomycetes</taxon>
        <taxon>Hypocreomycetidae</taxon>
        <taxon>Hypocreales</taxon>
        <taxon>Cordycipitaceae</taxon>
        <taxon>Akanthomyces</taxon>
    </lineage>
</organism>
<dbReference type="InterPro" id="IPR036890">
    <property type="entry name" value="HATPase_C_sf"/>
</dbReference>
<dbReference type="Gene3D" id="3.30.565.10">
    <property type="entry name" value="Histidine kinase-like ATPase, C-terminal domain"/>
    <property type="match status" value="1"/>
</dbReference>
<dbReference type="PANTHER" id="PTHR32387">
    <property type="entry name" value="WU:FJ29H11"/>
    <property type="match status" value="1"/>
</dbReference>
<dbReference type="SUPFAM" id="SSF55874">
    <property type="entry name" value="ATPase domain of HSP90 chaperone/DNA topoisomerase II/histidine kinase"/>
    <property type="match status" value="1"/>
</dbReference>
<feature type="domain" description="Sacsin/Nov" evidence="2">
    <location>
        <begin position="40"/>
        <end position="127"/>
    </location>
</feature>